<dbReference type="Proteomes" id="UP000619457">
    <property type="component" value="Unassembled WGS sequence"/>
</dbReference>
<dbReference type="AlphaFoldDB" id="A0A918UJW2"/>
<feature type="domain" description="FecR protein" evidence="1">
    <location>
        <begin position="166"/>
        <end position="259"/>
    </location>
</feature>
<dbReference type="GO" id="GO:0016989">
    <property type="term" value="F:sigma factor antagonist activity"/>
    <property type="evidence" value="ECO:0007669"/>
    <property type="project" value="TreeGrafter"/>
</dbReference>
<dbReference type="PANTHER" id="PTHR30273:SF2">
    <property type="entry name" value="PROTEIN FECR"/>
    <property type="match status" value="1"/>
</dbReference>
<dbReference type="RefSeq" id="WP_018474079.1">
    <property type="nucleotide sequence ID" value="NZ_BMWX01000001.1"/>
</dbReference>
<dbReference type="Pfam" id="PF16344">
    <property type="entry name" value="FecR_C"/>
    <property type="match status" value="1"/>
</dbReference>
<evidence type="ECO:0000313" key="3">
    <source>
        <dbReference type="EMBL" id="GGZ16834.1"/>
    </source>
</evidence>
<reference evidence="3" key="2">
    <citation type="submission" date="2020-09" db="EMBL/GenBank/DDBJ databases">
        <authorList>
            <person name="Sun Q."/>
            <person name="Kim S."/>
        </authorList>
    </citation>
    <scope>NUCLEOTIDE SEQUENCE</scope>
    <source>
        <strain evidence="3">KCTC 12368</strain>
    </source>
</reference>
<evidence type="ECO:0000259" key="1">
    <source>
        <dbReference type="Pfam" id="PF04773"/>
    </source>
</evidence>
<dbReference type="Gene3D" id="2.60.120.1440">
    <property type="match status" value="1"/>
</dbReference>
<evidence type="ECO:0000313" key="4">
    <source>
        <dbReference type="Proteomes" id="UP000619457"/>
    </source>
</evidence>
<dbReference type="PANTHER" id="PTHR30273">
    <property type="entry name" value="PERIPLASMIC SIGNAL SENSOR AND SIGMA FACTOR ACTIVATOR FECR-RELATED"/>
    <property type="match status" value="1"/>
</dbReference>
<dbReference type="EMBL" id="BMWX01000001">
    <property type="protein sequence ID" value="GGZ16834.1"/>
    <property type="molecule type" value="Genomic_DNA"/>
</dbReference>
<dbReference type="Gene3D" id="3.55.50.30">
    <property type="match status" value="1"/>
</dbReference>
<gene>
    <name evidence="3" type="ORF">GCM10007049_06520</name>
</gene>
<keyword evidence="4" id="KW-1185">Reference proteome</keyword>
<accession>A0A918UJW2</accession>
<feature type="domain" description="Protein FecR C-terminal" evidence="2">
    <location>
        <begin position="307"/>
        <end position="374"/>
    </location>
</feature>
<dbReference type="InterPro" id="IPR012373">
    <property type="entry name" value="Ferrdict_sens_TM"/>
</dbReference>
<protein>
    <submittedName>
        <fullName evidence="3">Iron dicitrate transporter FecR</fullName>
    </submittedName>
</protein>
<evidence type="ECO:0000259" key="2">
    <source>
        <dbReference type="Pfam" id="PF16344"/>
    </source>
</evidence>
<sequence length="375" mass="41929">MEEKITKFLLGTITDSELEELKDWMKDPANQALVQQRLLEHNDVNLASLEDEVEQAFQKTLTKIQEPKKPVARKITPWLRYSAAAVLLIGFFFTVKQYIGAEDELAALPADTITLDMGDGRVQIIHSGESKVLTDNAGGLILKQEGDGLDYSEAHAGKELVYNKLNIPNGKTFQITLSDGSKVNMNAGSSLRYPIDFSSAETREVFLTGEAYFSVAKDKTKPFLVNVNGLQVEVYGTAFNVSSYEEDQDIEVVLVEGAVGLHREHAKEEHAVQLLPGQRGTFEINGKEIQVDKVNTGLYTAWLDGGLVFRDQSFNQILTKLERHFNVKIENRDEQLGKELFNASFGKVGIAEVLEFFNEVHAIDYTIKNDKIIIN</sequence>
<comment type="caution">
    <text evidence="3">The sequence shown here is derived from an EMBL/GenBank/DDBJ whole genome shotgun (WGS) entry which is preliminary data.</text>
</comment>
<proteinExistence type="predicted"/>
<name>A0A918UJW2_9BACT</name>
<dbReference type="InterPro" id="IPR006860">
    <property type="entry name" value="FecR"/>
</dbReference>
<reference evidence="3" key="1">
    <citation type="journal article" date="2014" name="Int. J. Syst. Evol. Microbiol.">
        <title>Complete genome sequence of Corynebacterium casei LMG S-19264T (=DSM 44701T), isolated from a smear-ripened cheese.</title>
        <authorList>
            <consortium name="US DOE Joint Genome Institute (JGI-PGF)"/>
            <person name="Walter F."/>
            <person name="Albersmeier A."/>
            <person name="Kalinowski J."/>
            <person name="Ruckert C."/>
        </authorList>
    </citation>
    <scope>NUCLEOTIDE SEQUENCE</scope>
    <source>
        <strain evidence="3">KCTC 12368</strain>
    </source>
</reference>
<dbReference type="InterPro" id="IPR032508">
    <property type="entry name" value="FecR_C"/>
</dbReference>
<organism evidence="3 4">
    <name type="scientific">Echinicola pacifica</name>
    <dbReference type="NCBI Taxonomy" id="346377"/>
    <lineage>
        <taxon>Bacteria</taxon>
        <taxon>Pseudomonadati</taxon>
        <taxon>Bacteroidota</taxon>
        <taxon>Cytophagia</taxon>
        <taxon>Cytophagales</taxon>
        <taxon>Cyclobacteriaceae</taxon>
        <taxon>Echinicola</taxon>
    </lineage>
</organism>
<dbReference type="Pfam" id="PF04773">
    <property type="entry name" value="FecR"/>
    <property type="match status" value="1"/>
</dbReference>